<keyword evidence="3" id="KW-1035">Host cytoplasm</keyword>
<proteinExistence type="inferred from homology"/>
<dbReference type="InterPro" id="IPR023347">
    <property type="entry name" value="Lysozyme_dom_sf"/>
</dbReference>
<dbReference type="InterPro" id="IPR002196">
    <property type="entry name" value="Glyco_hydro_24"/>
</dbReference>
<dbReference type="InterPro" id="IPR023346">
    <property type="entry name" value="Lysozyme-like_dom_sf"/>
</dbReference>
<keyword evidence="6" id="KW-1185">Reference proteome</keyword>
<evidence type="ECO:0000256" key="1">
    <source>
        <dbReference type="ARBA" id="ARBA00022529"/>
    </source>
</evidence>
<organism evidence="5 6">
    <name type="scientific">Agarivorans gilvus</name>
    <dbReference type="NCBI Taxonomy" id="680279"/>
    <lineage>
        <taxon>Bacteria</taxon>
        <taxon>Pseudomonadati</taxon>
        <taxon>Pseudomonadota</taxon>
        <taxon>Gammaproteobacteria</taxon>
        <taxon>Alteromonadales</taxon>
        <taxon>Alteromonadaceae</taxon>
        <taxon>Agarivorans</taxon>
    </lineage>
</organism>
<dbReference type="Gene3D" id="1.10.530.40">
    <property type="match status" value="1"/>
</dbReference>
<dbReference type="EMBL" id="BMDY01000046">
    <property type="protein sequence ID" value="GGB21831.1"/>
    <property type="molecule type" value="Genomic_DNA"/>
</dbReference>
<evidence type="ECO:0000256" key="2">
    <source>
        <dbReference type="ARBA" id="ARBA00022638"/>
    </source>
</evidence>
<dbReference type="Proteomes" id="UP000651977">
    <property type="component" value="Unassembled WGS sequence"/>
</dbReference>
<keyword evidence="4" id="KW-0378">Hydrolase</keyword>
<keyword evidence="2 4" id="KW-0081">Bacteriolytic enzyme</keyword>
<dbReference type="Pfam" id="PF00959">
    <property type="entry name" value="Phage_lysozyme"/>
    <property type="match status" value="1"/>
</dbReference>
<evidence type="ECO:0000256" key="4">
    <source>
        <dbReference type="RuleBase" id="RU003788"/>
    </source>
</evidence>
<dbReference type="SUPFAM" id="SSF53955">
    <property type="entry name" value="Lysozyme-like"/>
    <property type="match status" value="1"/>
</dbReference>
<reference evidence="6" key="1">
    <citation type="journal article" date="2019" name="Int. J. Syst. Evol. Microbiol.">
        <title>The Global Catalogue of Microorganisms (GCM) 10K type strain sequencing project: providing services to taxonomists for standard genome sequencing and annotation.</title>
        <authorList>
            <consortium name="The Broad Institute Genomics Platform"/>
            <consortium name="The Broad Institute Genome Sequencing Center for Infectious Disease"/>
            <person name="Wu L."/>
            <person name="Ma J."/>
        </authorList>
    </citation>
    <scope>NUCLEOTIDE SEQUENCE [LARGE SCALE GENOMIC DNA]</scope>
    <source>
        <strain evidence="6">CGMCC 1.10131</strain>
    </source>
</reference>
<dbReference type="InterPro" id="IPR051018">
    <property type="entry name" value="Bacteriophage_GH24"/>
</dbReference>
<evidence type="ECO:0000313" key="6">
    <source>
        <dbReference type="Proteomes" id="UP000651977"/>
    </source>
</evidence>
<dbReference type="PANTHER" id="PTHR38107:SF3">
    <property type="entry name" value="LYSOZYME RRRD-RELATED"/>
    <property type="match status" value="1"/>
</dbReference>
<comment type="catalytic activity">
    <reaction evidence="4">
        <text>Hydrolysis of (1-&gt;4)-beta-linkages between N-acetylmuramic acid and N-acetyl-D-glucosamine residues in a peptidoglycan and between N-acetyl-D-glucosamine residues in chitodextrins.</text>
        <dbReference type="EC" id="3.2.1.17"/>
    </reaction>
</comment>
<name>A0ABQ1I868_9ALTE</name>
<comment type="similarity">
    <text evidence="4">Belongs to the glycosyl hydrolase 24 family.</text>
</comment>
<accession>A0ABQ1I868</accession>
<dbReference type="CDD" id="cd00737">
    <property type="entry name" value="lyz_endolysin_autolysin"/>
    <property type="match status" value="1"/>
</dbReference>
<dbReference type="PANTHER" id="PTHR38107">
    <property type="match status" value="1"/>
</dbReference>
<evidence type="ECO:0000256" key="3">
    <source>
        <dbReference type="ARBA" id="ARBA00023200"/>
    </source>
</evidence>
<keyword evidence="4" id="KW-0326">Glycosidase</keyword>
<sequence>MTQCQFDALVIFVFNVGIDGFKKSSVVKLINDPKANTSYVNLEGAWKAWNKSQGKVNKGLVNRRAAEWNMFSNNIYKGW</sequence>
<evidence type="ECO:0000313" key="5">
    <source>
        <dbReference type="EMBL" id="GGB21831.1"/>
    </source>
</evidence>
<keyword evidence="1 4" id="KW-0929">Antimicrobial</keyword>
<protein>
    <recommendedName>
        <fullName evidence="4">Lysozyme</fullName>
        <ecNumber evidence="4">3.2.1.17</ecNumber>
    </recommendedName>
</protein>
<gene>
    <name evidence="5" type="ORF">GCM10007414_39030</name>
</gene>
<dbReference type="InterPro" id="IPR033907">
    <property type="entry name" value="Endolysin_autolysin"/>
</dbReference>
<comment type="caution">
    <text evidence="5">The sequence shown here is derived from an EMBL/GenBank/DDBJ whole genome shotgun (WGS) entry which is preliminary data.</text>
</comment>
<dbReference type="EC" id="3.2.1.17" evidence="4"/>